<feature type="domain" description="GGDEF" evidence="2">
    <location>
        <begin position="156"/>
        <end position="287"/>
    </location>
</feature>
<dbReference type="InterPro" id="IPR052155">
    <property type="entry name" value="Biofilm_reg_signaling"/>
</dbReference>
<dbReference type="InterPro" id="IPR000160">
    <property type="entry name" value="GGDEF_dom"/>
</dbReference>
<dbReference type="RefSeq" id="WP_002847658.1">
    <property type="nucleotide sequence ID" value="NZ_ADKM02000044.1"/>
</dbReference>
<dbReference type="PROSITE" id="PS50883">
    <property type="entry name" value="EAL"/>
    <property type="match status" value="1"/>
</dbReference>
<accession>E9S9K0</accession>
<dbReference type="Gene3D" id="3.20.20.450">
    <property type="entry name" value="EAL domain"/>
    <property type="match status" value="1"/>
</dbReference>
<dbReference type="PROSITE" id="PS50887">
    <property type="entry name" value="GGDEF"/>
    <property type="match status" value="1"/>
</dbReference>
<dbReference type="CDD" id="cd00130">
    <property type="entry name" value="PAS"/>
    <property type="match status" value="1"/>
</dbReference>
<sequence>MGKKNGLLENRFFDGFSDTSDRRYLYICDMSSNVTRWSRNAVEYFGFPGEYMDNAGDIWASHIHPDDRQRYIDDIAQIFSGKKDRHDLDYRAMNKDGDYVICTCRGNVMRGNDGEPDIFIGTIENHGIADRVDAASGLYNVYEFLQDIRDLRLRGKTAVELLIGINCFSEINDMYGHNFGDRVLKQVGMVLVTIFGESSKVYRMDGVRFACALTDTAIGHIYELFRKIQFEMKYNVFVDGIRIPISISAGAVVLDGDYDEFSVQSSARYALERSKHEQHGELYVFENNMKDTAKRRLELISALRKSMLNDYEGFFLCYQPLFSSESEELIGAEALLRWESRDFGTVMPGEFIPLLEKDPSFFELGCWILRRALTESMMMVDRNPDFTLNVNVSYTQLSHPLFRESVKSILKETGFPTHNLCIELTESCRQLEKVYLQAEIGFLKSLGIKIAIDDFGTGFSSLNLLSDLSVETLKFDRGFTKDIMTNTANQAIIKAIANCASELHVHVCLEGMESREMIDFVRQYCIYSFQGYYFSRPVVMGQFMQMYLKV</sequence>
<reference evidence="3 4" key="1">
    <citation type="submission" date="2011-02" db="EMBL/GenBank/DDBJ databases">
        <authorList>
            <person name="Nelson K.E."/>
            <person name="Sutton G."/>
            <person name="Torralba M."/>
            <person name="Durkin S."/>
            <person name="Harkins D."/>
            <person name="Montgomery R."/>
            <person name="Ziemer C."/>
            <person name="Klaassens E."/>
            <person name="Ocuiv P."/>
            <person name="Morrison M."/>
        </authorList>
    </citation>
    <scope>NUCLEOTIDE SEQUENCE [LARGE SCALE GENOMIC DNA]</scope>
    <source>
        <strain evidence="3 4">8</strain>
    </source>
</reference>
<feature type="domain" description="EAL" evidence="1">
    <location>
        <begin position="296"/>
        <end position="550"/>
    </location>
</feature>
<dbReference type="InterPro" id="IPR000014">
    <property type="entry name" value="PAS"/>
</dbReference>
<proteinExistence type="predicted"/>
<dbReference type="CDD" id="cd01948">
    <property type="entry name" value="EAL"/>
    <property type="match status" value="1"/>
</dbReference>
<dbReference type="STRING" id="246199.CUS_4621"/>
<dbReference type="InterPro" id="IPR001633">
    <property type="entry name" value="EAL_dom"/>
</dbReference>
<dbReference type="PANTHER" id="PTHR44757:SF2">
    <property type="entry name" value="BIOFILM ARCHITECTURE MAINTENANCE PROTEIN MBAA"/>
    <property type="match status" value="1"/>
</dbReference>
<dbReference type="SMART" id="SM00267">
    <property type="entry name" value="GGDEF"/>
    <property type="match status" value="1"/>
</dbReference>
<dbReference type="InterPro" id="IPR035919">
    <property type="entry name" value="EAL_sf"/>
</dbReference>
<comment type="caution">
    <text evidence="3">The sequence shown here is derived from an EMBL/GenBank/DDBJ whole genome shotgun (WGS) entry which is preliminary data.</text>
</comment>
<dbReference type="CDD" id="cd01949">
    <property type="entry name" value="GGDEF"/>
    <property type="match status" value="1"/>
</dbReference>
<dbReference type="AlphaFoldDB" id="E9S9K0"/>
<protein>
    <submittedName>
        <fullName evidence="3">Diguanylate cyclase (GGDEF) domain protein</fullName>
    </submittedName>
</protein>
<dbReference type="Pfam" id="PF00563">
    <property type="entry name" value="EAL"/>
    <property type="match status" value="1"/>
</dbReference>
<dbReference type="SUPFAM" id="SSF55073">
    <property type="entry name" value="Nucleotide cyclase"/>
    <property type="match status" value="1"/>
</dbReference>
<dbReference type="SUPFAM" id="SSF55785">
    <property type="entry name" value="PYP-like sensor domain (PAS domain)"/>
    <property type="match status" value="1"/>
</dbReference>
<dbReference type="InterPro" id="IPR035965">
    <property type="entry name" value="PAS-like_dom_sf"/>
</dbReference>
<dbReference type="InterPro" id="IPR043128">
    <property type="entry name" value="Rev_trsase/Diguanyl_cyclase"/>
</dbReference>
<evidence type="ECO:0000259" key="1">
    <source>
        <dbReference type="PROSITE" id="PS50883"/>
    </source>
</evidence>
<dbReference type="SMART" id="SM00052">
    <property type="entry name" value="EAL"/>
    <property type="match status" value="1"/>
</dbReference>
<gene>
    <name evidence="3" type="ORF">CUS_4621</name>
</gene>
<dbReference type="Proteomes" id="UP000004259">
    <property type="component" value="Unassembled WGS sequence"/>
</dbReference>
<dbReference type="InterPro" id="IPR029787">
    <property type="entry name" value="Nucleotide_cyclase"/>
</dbReference>
<dbReference type="EMBL" id="ADKM02000044">
    <property type="protein sequence ID" value="EGC04032.1"/>
    <property type="molecule type" value="Genomic_DNA"/>
</dbReference>
<dbReference type="PANTHER" id="PTHR44757">
    <property type="entry name" value="DIGUANYLATE CYCLASE DGCP"/>
    <property type="match status" value="1"/>
</dbReference>
<evidence type="ECO:0000313" key="4">
    <source>
        <dbReference type="Proteomes" id="UP000004259"/>
    </source>
</evidence>
<dbReference type="InterPro" id="IPR013655">
    <property type="entry name" value="PAS_fold_3"/>
</dbReference>
<organism evidence="3 4">
    <name type="scientific">Ruminococcus albus 8</name>
    <dbReference type="NCBI Taxonomy" id="246199"/>
    <lineage>
        <taxon>Bacteria</taxon>
        <taxon>Bacillati</taxon>
        <taxon>Bacillota</taxon>
        <taxon>Clostridia</taxon>
        <taxon>Eubacteriales</taxon>
        <taxon>Oscillospiraceae</taxon>
        <taxon>Ruminococcus</taxon>
    </lineage>
</organism>
<name>E9S9K0_RUMAL</name>
<dbReference type="NCBIfam" id="TIGR00254">
    <property type="entry name" value="GGDEF"/>
    <property type="match status" value="1"/>
</dbReference>
<dbReference type="SUPFAM" id="SSF141868">
    <property type="entry name" value="EAL domain-like"/>
    <property type="match status" value="1"/>
</dbReference>
<keyword evidence="4" id="KW-1185">Reference proteome</keyword>
<dbReference type="Pfam" id="PF00990">
    <property type="entry name" value="GGDEF"/>
    <property type="match status" value="1"/>
</dbReference>
<dbReference type="eggNOG" id="COG2199">
    <property type="taxonomic scope" value="Bacteria"/>
</dbReference>
<dbReference type="Gene3D" id="3.30.450.20">
    <property type="entry name" value="PAS domain"/>
    <property type="match status" value="1"/>
</dbReference>
<evidence type="ECO:0000313" key="3">
    <source>
        <dbReference type="EMBL" id="EGC04032.1"/>
    </source>
</evidence>
<dbReference type="Pfam" id="PF08447">
    <property type="entry name" value="PAS_3"/>
    <property type="match status" value="1"/>
</dbReference>
<evidence type="ECO:0000259" key="2">
    <source>
        <dbReference type="PROSITE" id="PS50887"/>
    </source>
</evidence>
<dbReference type="Gene3D" id="3.30.70.270">
    <property type="match status" value="1"/>
</dbReference>
<dbReference type="eggNOG" id="COG2200">
    <property type="taxonomic scope" value="Bacteria"/>
</dbReference>